<sequence>MLTICETPYFSKICFMYWDEKEYEEFKTFLSLNPNAGDVEPNSGGIRRIRWTSGGRGKSSGVRVIYFNRLENGEIWLLTLYSKKETTQLSKKTLQLLVEKLNDSFNG</sequence>
<evidence type="ECO:0000313" key="2">
    <source>
        <dbReference type="Proteomes" id="UP000182827"/>
    </source>
</evidence>
<accession>A0A1I6W9H0</accession>
<gene>
    <name evidence="1" type="ORF">SAMN05444586_104815</name>
</gene>
<evidence type="ECO:0000313" key="1">
    <source>
        <dbReference type="EMBL" id="SFT22643.1"/>
    </source>
</evidence>
<evidence type="ECO:0008006" key="3">
    <source>
        <dbReference type="Google" id="ProtNLM"/>
    </source>
</evidence>
<organism evidence="1 2">
    <name type="scientific">Acinetobacter bohemicus</name>
    <dbReference type="NCBI Taxonomy" id="1435036"/>
    <lineage>
        <taxon>Bacteria</taxon>
        <taxon>Pseudomonadati</taxon>
        <taxon>Pseudomonadota</taxon>
        <taxon>Gammaproteobacteria</taxon>
        <taxon>Moraxellales</taxon>
        <taxon>Moraxellaceae</taxon>
        <taxon>Acinetobacter</taxon>
    </lineage>
</organism>
<name>A0A1I6W9H0_9GAMM</name>
<dbReference type="RefSeq" id="WP_074947751.1">
    <property type="nucleotide sequence ID" value="NZ_FOZU01000048.1"/>
</dbReference>
<dbReference type="EMBL" id="FOZU01000048">
    <property type="protein sequence ID" value="SFT22643.1"/>
    <property type="molecule type" value="Genomic_DNA"/>
</dbReference>
<dbReference type="Proteomes" id="UP000182827">
    <property type="component" value="Unassembled WGS sequence"/>
</dbReference>
<dbReference type="InterPro" id="IPR009387">
    <property type="entry name" value="HigB-2"/>
</dbReference>
<keyword evidence="2" id="KW-1185">Reference proteome</keyword>
<dbReference type="AlphaFoldDB" id="A0A1I6W9H0"/>
<reference evidence="2" key="1">
    <citation type="submission" date="2016-10" db="EMBL/GenBank/DDBJ databases">
        <authorList>
            <person name="Varghese N."/>
            <person name="Submissions S."/>
        </authorList>
    </citation>
    <scope>NUCLEOTIDE SEQUENCE [LARGE SCALE GENOMIC DNA]</scope>
    <source>
        <strain evidence="2">ANC 5076</strain>
    </source>
</reference>
<protein>
    <recommendedName>
        <fullName evidence="3">RelE toxin of RelE / RelB toxin-antitoxin system</fullName>
    </recommendedName>
</protein>
<dbReference type="PIRSF" id="PIRSF039032">
    <property type="entry name" value="HigB-2"/>
    <property type="match status" value="1"/>
</dbReference>
<proteinExistence type="predicted"/>